<feature type="domain" description="RNA polymerase sigma factor 70 region 4 type 2" evidence="7">
    <location>
        <begin position="112"/>
        <end position="163"/>
    </location>
</feature>
<reference evidence="9" key="1">
    <citation type="submission" date="2016-10" db="EMBL/GenBank/DDBJ databases">
        <authorList>
            <person name="Varghese N."/>
            <person name="Submissions S."/>
        </authorList>
    </citation>
    <scope>NUCLEOTIDE SEQUENCE [LARGE SCALE GENOMIC DNA]</scope>
    <source>
        <strain evidence="9">CGMCC 1.11012</strain>
    </source>
</reference>
<feature type="domain" description="RNA polymerase sigma-70 region 2" evidence="6">
    <location>
        <begin position="25"/>
        <end position="82"/>
    </location>
</feature>
<keyword evidence="9" id="KW-1185">Reference proteome</keyword>
<dbReference type="NCBIfam" id="TIGR02937">
    <property type="entry name" value="sigma70-ECF"/>
    <property type="match status" value="1"/>
</dbReference>
<dbReference type="InterPro" id="IPR039425">
    <property type="entry name" value="RNA_pol_sigma-70-like"/>
</dbReference>
<dbReference type="RefSeq" id="WP_090715358.1">
    <property type="nucleotide sequence ID" value="NZ_CBCSKY010000026.1"/>
</dbReference>
<gene>
    <name evidence="8" type="ORF">SAMN05216192_11686</name>
</gene>
<evidence type="ECO:0000256" key="3">
    <source>
        <dbReference type="ARBA" id="ARBA00023082"/>
    </source>
</evidence>
<dbReference type="InterPro" id="IPR014284">
    <property type="entry name" value="RNA_pol_sigma-70_dom"/>
</dbReference>
<dbReference type="GO" id="GO:0006352">
    <property type="term" value="P:DNA-templated transcription initiation"/>
    <property type="evidence" value="ECO:0007669"/>
    <property type="project" value="InterPro"/>
</dbReference>
<keyword evidence="5" id="KW-0804">Transcription</keyword>
<dbReference type="InterPro" id="IPR013325">
    <property type="entry name" value="RNA_pol_sigma_r2"/>
</dbReference>
<evidence type="ECO:0000256" key="2">
    <source>
        <dbReference type="ARBA" id="ARBA00023015"/>
    </source>
</evidence>
<dbReference type="OrthoDB" id="2381154at2"/>
<dbReference type="InterPro" id="IPR036388">
    <property type="entry name" value="WH-like_DNA-bd_sf"/>
</dbReference>
<dbReference type="PANTHER" id="PTHR43133:SF8">
    <property type="entry name" value="RNA POLYMERASE SIGMA FACTOR HI_1459-RELATED"/>
    <property type="match status" value="1"/>
</dbReference>
<dbReference type="GO" id="GO:0003677">
    <property type="term" value="F:DNA binding"/>
    <property type="evidence" value="ECO:0007669"/>
    <property type="project" value="UniProtKB-KW"/>
</dbReference>
<dbReference type="AlphaFoldDB" id="A0A1G8TDL9"/>
<comment type="similarity">
    <text evidence="1">Belongs to the sigma-70 factor family. ECF subfamily.</text>
</comment>
<dbReference type="SUPFAM" id="SSF88659">
    <property type="entry name" value="Sigma3 and sigma4 domains of RNA polymerase sigma factors"/>
    <property type="match status" value="1"/>
</dbReference>
<evidence type="ECO:0000256" key="4">
    <source>
        <dbReference type="ARBA" id="ARBA00023125"/>
    </source>
</evidence>
<keyword evidence="4" id="KW-0238">DNA-binding</keyword>
<dbReference type="Pfam" id="PF08281">
    <property type="entry name" value="Sigma70_r4_2"/>
    <property type="match status" value="1"/>
</dbReference>
<dbReference type="InterPro" id="IPR013324">
    <property type="entry name" value="RNA_pol_sigma_r3/r4-like"/>
</dbReference>
<evidence type="ECO:0000256" key="1">
    <source>
        <dbReference type="ARBA" id="ARBA00010641"/>
    </source>
</evidence>
<organism evidence="8 9">
    <name type="scientific">Paenibacillus typhae</name>
    <dbReference type="NCBI Taxonomy" id="1174501"/>
    <lineage>
        <taxon>Bacteria</taxon>
        <taxon>Bacillati</taxon>
        <taxon>Bacillota</taxon>
        <taxon>Bacilli</taxon>
        <taxon>Bacillales</taxon>
        <taxon>Paenibacillaceae</taxon>
        <taxon>Paenibacillus</taxon>
    </lineage>
</organism>
<evidence type="ECO:0000256" key="5">
    <source>
        <dbReference type="ARBA" id="ARBA00023163"/>
    </source>
</evidence>
<dbReference type="PANTHER" id="PTHR43133">
    <property type="entry name" value="RNA POLYMERASE ECF-TYPE SIGMA FACTO"/>
    <property type="match status" value="1"/>
</dbReference>
<dbReference type="Gene3D" id="1.10.1740.10">
    <property type="match status" value="1"/>
</dbReference>
<dbReference type="GO" id="GO:0016987">
    <property type="term" value="F:sigma factor activity"/>
    <property type="evidence" value="ECO:0007669"/>
    <property type="project" value="UniProtKB-KW"/>
</dbReference>
<dbReference type="InterPro" id="IPR007627">
    <property type="entry name" value="RNA_pol_sigma70_r2"/>
</dbReference>
<protein>
    <submittedName>
        <fullName evidence="8">RNA polymerase sigma-70 factor, ECF subfamily</fullName>
    </submittedName>
</protein>
<keyword evidence="2" id="KW-0805">Transcription regulation</keyword>
<evidence type="ECO:0000259" key="7">
    <source>
        <dbReference type="Pfam" id="PF08281"/>
    </source>
</evidence>
<evidence type="ECO:0000313" key="8">
    <source>
        <dbReference type="EMBL" id="SDJ39608.1"/>
    </source>
</evidence>
<dbReference type="EMBL" id="FNDX01000016">
    <property type="protein sequence ID" value="SDJ39608.1"/>
    <property type="molecule type" value="Genomic_DNA"/>
</dbReference>
<name>A0A1G8TDL9_9BACL</name>
<dbReference type="Gene3D" id="1.10.10.10">
    <property type="entry name" value="Winged helix-like DNA-binding domain superfamily/Winged helix DNA-binding domain"/>
    <property type="match status" value="1"/>
</dbReference>
<evidence type="ECO:0000313" key="9">
    <source>
        <dbReference type="Proteomes" id="UP000199050"/>
    </source>
</evidence>
<keyword evidence="3" id="KW-0731">Sigma factor</keyword>
<dbReference type="STRING" id="1174501.SAMN05216192_11686"/>
<evidence type="ECO:0000259" key="6">
    <source>
        <dbReference type="Pfam" id="PF04542"/>
    </source>
</evidence>
<dbReference type="Proteomes" id="UP000199050">
    <property type="component" value="Unassembled WGS sequence"/>
</dbReference>
<dbReference type="Pfam" id="PF04542">
    <property type="entry name" value="Sigma70_r2"/>
    <property type="match status" value="1"/>
</dbReference>
<dbReference type="SUPFAM" id="SSF88946">
    <property type="entry name" value="Sigma2 domain of RNA polymerase sigma factors"/>
    <property type="match status" value="1"/>
</dbReference>
<proteinExistence type="inferred from homology"/>
<sequence length="248" mass="27306">MLILDEHDLTDTAAEECLQPLDAALNRYCLSLTRSVHEAEDLAQDTWTRALGYSGWSASPNPQALLLRIAKHTWIDSLRRKAALNRATERVIQPADAATEQEPLSLSELETAFHALMKYLPPLQLSVFLMRDVFGYPAQETADQLDTTEGAVKAALYRARQALAAVRMELAADGPARPEDSDFRQLLSALAEAYEQGQLPVMLELLRRENAAGITMAAGISTVRARHNTVRTAADRTGRYGSVLMMAA</sequence>
<accession>A0A1G8TDL9</accession>
<dbReference type="InterPro" id="IPR013249">
    <property type="entry name" value="RNA_pol_sigma70_r4_t2"/>
</dbReference>